<evidence type="ECO:0000256" key="3">
    <source>
        <dbReference type="ARBA" id="ARBA00022670"/>
    </source>
</evidence>
<dbReference type="EMBL" id="JACAZI010000003">
    <property type="protein sequence ID" value="KAF7364768.1"/>
    <property type="molecule type" value="Genomic_DNA"/>
</dbReference>
<name>A0A8H7DAD7_9AGAR</name>
<dbReference type="InterPro" id="IPR029058">
    <property type="entry name" value="AB_hydrolase_fold"/>
</dbReference>
<evidence type="ECO:0000256" key="1">
    <source>
        <dbReference type="ARBA" id="ARBA00009431"/>
    </source>
</evidence>
<organism evidence="7 8">
    <name type="scientific">Mycena venus</name>
    <dbReference type="NCBI Taxonomy" id="2733690"/>
    <lineage>
        <taxon>Eukaryota</taxon>
        <taxon>Fungi</taxon>
        <taxon>Dikarya</taxon>
        <taxon>Basidiomycota</taxon>
        <taxon>Agaricomycotina</taxon>
        <taxon>Agaricomycetes</taxon>
        <taxon>Agaricomycetidae</taxon>
        <taxon>Agaricales</taxon>
        <taxon>Marasmiineae</taxon>
        <taxon>Mycenaceae</taxon>
        <taxon>Mycena</taxon>
    </lineage>
</organism>
<evidence type="ECO:0000313" key="7">
    <source>
        <dbReference type="EMBL" id="KAF7364768.1"/>
    </source>
</evidence>
<evidence type="ECO:0000313" key="8">
    <source>
        <dbReference type="Proteomes" id="UP000620124"/>
    </source>
</evidence>
<dbReference type="GO" id="GO:0004185">
    <property type="term" value="F:serine-type carboxypeptidase activity"/>
    <property type="evidence" value="ECO:0007669"/>
    <property type="project" value="InterPro"/>
</dbReference>
<dbReference type="InterPro" id="IPR001563">
    <property type="entry name" value="Peptidase_S10"/>
</dbReference>
<proteinExistence type="inferred from homology"/>
<evidence type="ECO:0000256" key="5">
    <source>
        <dbReference type="ARBA" id="ARBA00023180"/>
    </source>
</evidence>
<dbReference type="GO" id="GO:0006508">
    <property type="term" value="P:proteolysis"/>
    <property type="evidence" value="ECO:0007669"/>
    <property type="project" value="UniProtKB-KW"/>
</dbReference>
<evidence type="ECO:0000256" key="2">
    <source>
        <dbReference type="ARBA" id="ARBA00022645"/>
    </source>
</evidence>
<feature type="region of interest" description="Disordered" evidence="6">
    <location>
        <begin position="145"/>
        <end position="166"/>
    </location>
</feature>
<dbReference type="Proteomes" id="UP000620124">
    <property type="component" value="Unassembled WGS sequence"/>
</dbReference>
<dbReference type="SUPFAM" id="SSF53474">
    <property type="entry name" value="alpha/beta-Hydrolases"/>
    <property type="match status" value="1"/>
</dbReference>
<accession>A0A8H7DAD7</accession>
<evidence type="ECO:0000256" key="6">
    <source>
        <dbReference type="SAM" id="MobiDB-lite"/>
    </source>
</evidence>
<dbReference type="AlphaFoldDB" id="A0A8H7DAD7"/>
<keyword evidence="8" id="KW-1185">Reference proteome</keyword>
<sequence length="380" mass="40315">MAVDGAGNIAYCMLNMVDILSHLHTVYDDDARCNVPAACEPAEHATQEQMQHQRGGGKKADACGIVPVQCERHGILFALRVRIIFHPIVLKVEAAATAHPPNSSACLDAAANNLAQLIIHLNSEAMPGTPSGPWSYCPEGQMAREGKSKTCTQSSHVHPNSAGAADHTVAHSLPAAHAPLHNDSHSGSQPCTSLPLAASLPVAHLHIALVHDVLFSNIAPPSFPSHRLDPLNSSRHPGASLTFIEPSSPNDPGSPCREHFNLIALDHPIGVGASYGTHKSIILAGGSYGGTYVPHIATVIHEQNIALAAGKGQPGVVHINLETMMVSNPLSDATSHFGWLLQTRCYDVPDMYNASTCADCSRFSYIVSRAFNSHSKHHGP</sequence>
<comment type="similarity">
    <text evidence="1">Belongs to the peptidase S10 family.</text>
</comment>
<dbReference type="Gene3D" id="3.40.50.1820">
    <property type="entry name" value="alpha/beta hydrolase"/>
    <property type="match status" value="1"/>
</dbReference>
<keyword evidence="3" id="KW-0645">Protease</keyword>
<feature type="compositionally biased region" description="Polar residues" evidence="6">
    <location>
        <begin position="149"/>
        <end position="158"/>
    </location>
</feature>
<keyword evidence="4" id="KW-0378">Hydrolase</keyword>
<comment type="caution">
    <text evidence="7">The sequence shown here is derived from an EMBL/GenBank/DDBJ whole genome shotgun (WGS) entry which is preliminary data.</text>
</comment>
<protein>
    <submittedName>
        <fullName evidence="7">SET domain-containing protein</fullName>
    </submittedName>
</protein>
<evidence type="ECO:0000256" key="4">
    <source>
        <dbReference type="ARBA" id="ARBA00022801"/>
    </source>
</evidence>
<dbReference type="Pfam" id="PF00450">
    <property type="entry name" value="Peptidase_S10"/>
    <property type="match status" value="1"/>
</dbReference>
<keyword evidence="2" id="KW-0121">Carboxypeptidase</keyword>
<reference evidence="7" key="1">
    <citation type="submission" date="2020-05" db="EMBL/GenBank/DDBJ databases">
        <title>Mycena genomes resolve the evolution of fungal bioluminescence.</title>
        <authorList>
            <person name="Tsai I.J."/>
        </authorList>
    </citation>
    <scope>NUCLEOTIDE SEQUENCE</scope>
    <source>
        <strain evidence="7">CCC161011</strain>
    </source>
</reference>
<dbReference type="OrthoDB" id="443318at2759"/>
<keyword evidence="5" id="KW-0325">Glycoprotein</keyword>
<gene>
    <name evidence="7" type="ORF">MVEN_00346700</name>
</gene>